<evidence type="ECO:0000259" key="1">
    <source>
        <dbReference type="Pfam" id="PF01048"/>
    </source>
</evidence>
<dbReference type="InterPro" id="IPR035994">
    <property type="entry name" value="Nucleoside_phosphorylase_sf"/>
</dbReference>
<protein>
    <recommendedName>
        <fullName evidence="1">Nucleoside phosphorylase domain-containing protein</fullName>
    </recommendedName>
</protein>
<dbReference type="RefSeq" id="WP_235703117.1">
    <property type="nucleotide sequence ID" value="NZ_JAKGBZ010000005.1"/>
</dbReference>
<gene>
    <name evidence="2" type="ORF">L2A60_04195</name>
</gene>
<accession>A0ABS9DT25</accession>
<organism evidence="2 3">
    <name type="scientific">Acidiphilium iwatense</name>
    <dbReference type="NCBI Taxonomy" id="768198"/>
    <lineage>
        <taxon>Bacteria</taxon>
        <taxon>Pseudomonadati</taxon>
        <taxon>Pseudomonadota</taxon>
        <taxon>Alphaproteobacteria</taxon>
        <taxon>Acetobacterales</taxon>
        <taxon>Acidocellaceae</taxon>
        <taxon>Acidiphilium</taxon>
    </lineage>
</organism>
<evidence type="ECO:0000313" key="3">
    <source>
        <dbReference type="Proteomes" id="UP001521209"/>
    </source>
</evidence>
<evidence type="ECO:0000313" key="2">
    <source>
        <dbReference type="EMBL" id="MCF3945885.1"/>
    </source>
</evidence>
<keyword evidence="3" id="KW-1185">Reference proteome</keyword>
<dbReference type="Proteomes" id="UP001521209">
    <property type="component" value="Unassembled WGS sequence"/>
</dbReference>
<dbReference type="EMBL" id="JAKGBZ010000005">
    <property type="protein sequence ID" value="MCF3945885.1"/>
    <property type="molecule type" value="Genomic_DNA"/>
</dbReference>
<name>A0ABS9DT25_9PROT</name>
<reference evidence="2 3" key="1">
    <citation type="submission" date="2022-01" db="EMBL/GenBank/DDBJ databases">
        <authorList>
            <person name="Won M."/>
            <person name="Kim S.-J."/>
            <person name="Kwon S.-W."/>
        </authorList>
    </citation>
    <scope>NUCLEOTIDE SEQUENCE [LARGE SCALE GENOMIC DNA]</scope>
    <source>
        <strain evidence="2 3">KCTC 23505</strain>
    </source>
</reference>
<sequence length="213" mass="21501">MTIGFVTGLAAEARLLAGVSRFVGIGGGTPEGAATEAERLIGLGAAGLISFGLAGGLDPALPPGFLLVPQRIVEQDSTYECDPRLIEKIGGVTVGLLLGGDAVAATIAAKAALFGGTGASAIDLESGAIARVARAHGVPFAVLRAVADPAWRDLPAAAIIALDHAGRIAIGRIALSIARQPGQLPALMTLARDAAKARSTLLERVRVRFSTSP</sequence>
<dbReference type="PANTHER" id="PTHR46832:SF1">
    <property type="entry name" value="5'-METHYLTHIOADENOSINE_S-ADENOSYLHOMOCYSTEINE NUCLEOSIDASE"/>
    <property type="match status" value="1"/>
</dbReference>
<dbReference type="PANTHER" id="PTHR46832">
    <property type="entry name" value="5'-METHYLTHIOADENOSINE/S-ADENOSYLHOMOCYSTEINE NUCLEOSIDASE"/>
    <property type="match status" value="1"/>
</dbReference>
<dbReference type="Pfam" id="PF01048">
    <property type="entry name" value="PNP_UDP_1"/>
    <property type="match status" value="1"/>
</dbReference>
<comment type="caution">
    <text evidence="2">The sequence shown here is derived from an EMBL/GenBank/DDBJ whole genome shotgun (WGS) entry which is preliminary data.</text>
</comment>
<feature type="domain" description="Nucleoside phosphorylase" evidence="1">
    <location>
        <begin position="26"/>
        <end position="151"/>
    </location>
</feature>
<dbReference type="SUPFAM" id="SSF53167">
    <property type="entry name" value="Purine and uridine phosphorylases"/>
    <property type="match status" value="1"/>
</dbReference>
<proteinExistence type="predicted"/>
<dbReference type="Gene3D" id="3.40.50.1580">
    <property type="entry name" value="Nucleoside phosphorylase domain"/>
    <property type="match status" value="1"/>
</dbReference>
<dbReference type="InterPro" id="IPR000845">
    <property type="entry name" value="Nucleoside_phosphorylase_d"/>
</dbReference>